<dbReference type="InterPro" id="IPR017847">
    <property type="entry name" value="T6SS_RhsGE_Vgr_subset"/>
</dbReference>
<evidence type="ECO:0000313" key="7">
    <source>
        <dbReference type="EMBL" id="MBB5690617.1"/>
    </source>
</evidence>
<dbReference type="Pfam" id="PF04717">
    <property type="entry name" value="Phage_base_V"/>
    <property type="match status" value="1"/>
</dbReference>
<comment type="subcellular location">
    <subcellularLocation>
        <location evidence="1">Secreted</location>
    </subcellularLocation>
</comment>
<dbReference type="Gene3D" id="3.55.50.10">
    <property type="entry name" value="Baseplate protein-like domains"/>
    <property type="match status" value="1"/>
</dbReference>
<dbReference type="EMBL" id="JACIJE010000007">
    <property type="protein sequence ID" value="MBB5690617.1"/>
    <property type="molecule type" value="Genomic_DNA"/>
</dbReference>
<dbReference type="Pfam" id="PF22178">
    <property type="entry name" value="Gp5_trimer_C"/>
    <property type="match status" value="1"/>
</dbReference>
<keyword evidence="8" id="KW-1185">Reference proteome</keyword>
<evidence type="ECO:0000259" key="5">
    <source>
        <dbReference type="Pfam" id="PF04717"/>
    </source>
</evidence>
<proteinExistence type="inferred from homology"/>
<dbReference type="PANTHER" id="PTHR32305:SF15">
    <property type="entry name" value="PROTEIN RHSA-RELATED"/>
    <property type="match status" value="1"/>
</dbReference>
<reference evidence="7 8" key="1">
    <citation type="submission" date="2020-08" db="EMBL/GenBank/DDBJ databases">
        <title>Genomic Encyclopedia of Type Strains, Phase IV (KMG-IV): sequencing the most valuable type-strain genomes for metagenomic binning, comparative biology and taxonomic classification.</title>
        <authorList>
            <person name="Goeker M."/>
        </authorList>
    </citation>
    <scope>NUCLEOTIDE SEQUENCE [LARGE SCALE GENOMIC DNA]</scope>
    <source>
        <strain evidence="7 8">DSM 25895</strain>
    </source>
</reference>
<dbReference type="Gene3D" id="4.10.220.110">
    <property type="match status" value="1"/>
</dbReference>
<dbReference type="Gene3D" id="2.40.50.230">
    <property type="entry name" value="Gp5 N-terminal domain"/>
    <property type="match status" value="1"/>
</dbReference>
<gene>
    <name evidence="7" type="ORF">FHS88_002752</name>
</gene>
<dbReference type="RefSeq" id="WP_184485576.1">
    <property type="nucleotide sequence ID" value="NZ_JAAEDJ010000083.1"/>
</dbReference>
<dbReference type="NCBIfam" id="TIGR03361">
    <property type="entry name" value="VI_Rhs_Vgr"/>
    <property type="match status" value="1"/>
</dbReference>
<evidence type="ECO:0000256" key="3">
    <source>
        <dbReference type="ARBA" id="ARBA00022525"/>
    </source>
</evidence>
<dbReference type="SUPFAM" id="SSF69349">
    <property type="entry name" value="Phage fibre proteins"/>
    <property type="match status" value="1"/>
</dbReference>
<dbReference type="PANTHER" id="PTHR32305">
    <property type="match status" value="1"/>
</dbReference>
<comment type="similarity">
    <text evidence="2">Belongs to the VgrG protein family.</text>
</comment>
<dbReference type="SUPFAM" id="SSF69255">
    <property type="entry name" value="gp5 N-terminal domain-like"/>
    <property type="match status" value="1"/>
</dbReference>
<keyword evidence="3" id="KW-0964">Secreted</keyword>
<dbReference type="GO" id="GO:0005576">
    <property type="term" value="C:extracellular region"/>
    <property type="evidence" value="ECO:0007669"/>
    <property type="project" value="UniProtKB-SubCell"/>
</dbReference>
<feature type="region of interest" description="Disordered" evidence="4">
    <location>
        <begin position="452"/>
        <end position="479"/>
    </location>
</feature>
<dbReference type="InterPro" id="IPR006533">
    <property type="entry name" value="T6SS_Vgr_RhsGE"/>
</dbReference>
<evidence type="ECO:0000313" key="8">
    <source>
        <dbReference type="Proteomes" id="UP000562254"/>
    </source>
</evidence>
<name>A0A840Y2L8_9PROT</name>
<comment type="caution">
    <text evidence="7">The sequence shown here is derived from an EMBL/GenBank/DDBJ whole genome shotgun (WGS) entry which is preliminary data.</text>
</comment>
<dbReference type="InterPro" id="IPR037026">
    <property type="entry name" value="Vgr_OB-fold_dom_sf"/>
</dbReference>
<feature type="domain" description="Gp5/Type VI secretion system Vgr C-terminal trimerisation" evidence="6">
    <location>
        <begin position="470"/>
        <end position="520"/>
    </location>
</feature>
<evidence type="ECO:0000259" key="6">
    <source>
        <dbReference type="Pfam" id="PF22178"/>
    </source>
</evidence>
<dbReference type="InterPro" id="IPR054030">
    <property type="entry name" value="Gp5_Vgr_C"/>
</dbReference>
<organism evidence="7 8">
    <name type="scientific">Neoroseomonas alkaliterrae</name>
    <dbReference type="NCBI Taxonomy" id="1452450"/>
    <lineage>
        <taxon>Bacteria</taxon>
        <taxon>Pseudomonadati</taxon>
        <taxon>Pseudomonadota</taxon>
        <taxon>Alphaproteobacteria</taxon>
        <taxon>Acetobacterales</taxon>
        <taxon>Acetobacteraceae</taxon>
        <taxon>Neoroseomonas</taxon>
    </lineage>
</organism>
<sequence>MSVELSQEPRLLAISTSTDKTFVLRRFEAVEAISRLFLVQAEVLSLDHGVKAADVIGHTATVSVARGLGEQPRYFNGVISAFRRIGRFGTRWSAYGIEIVPSFWHLTRKSNCRVFQNQSVPAIVKKLASEGGAGVPSFMSAPDTPRKYCMQYNETDFDFCQRLMDETGCGYYFLHGENDHTMLVASSAADFQPISAGPYKVMSGTSHWDALTGFSLRTGQQPGAVRTVDYDQIKPSNLPDSTTTTILTEVQNDASYEMFVWPGGQHTKPDADPSLYIMQTFEAEADIARATGHDPALVAGCKIDVQLDPNDPATKTFILTRVVHSGFDETHITDGAGAGYSCAITMMPDDRPFRPPAPRPRPVVPGLQSAVVVGPRGEEILTDKYGRVKIRFLWDRHWPKDETACEIWVRVAQPYAGKWGGAFFLPRIGDEVLVGFVDGDPDKPIIVGSLYSDDAPPPGSFPMPSKKERSGFHTRSSKGGGANNANILYFDDKKGSEEVYLQAEKNMNVLVKNARTETINVGNFDGDDTYLLRKGDKIVSVGTAEDGGDFFTNVTKGDYVRMVQEGDDFVDIAKGDRQITIGEGDHSTFVSKGDHVLVVNQGDNEVIVEQGDHIVQVDQGDSTQTVSLGNITINAGAGKIEMSAGQSIELKVGASSVKIDHSGVTIKGMSVKIDASLSFEAKAGLSAKVGGTFTNVEGNAITTIKGGFVLIN</sequence>
<dbReference type="Proteomes" id="UP000562254">
    <property type="component" value="Unassembled WGS sequence"/>
</dbReference>
<accession>A0A840Y2L8</accession>
<dbReference type="InterPro" id="IPR050708">
    <property type="entry name" value="T6SS_VgrG/RHS"/>
</dbReference>
<dbReference type="NCBIfam" id="TIGR01646">
    <property type="entry name" value="vgr_GE"/>
    <property type="match status" value="1"/>
</dbReference>
<evidence type="ECO:0000256" key="1">
    <source>
        <dbReference type="ARBA" id="ARBA00004613"/>
    </source>
</evidence>
<evidence type="ECO:0000256" key="2">
    <source>
        <dbReference type="ARBA" id="ARBA00005558"/>
    </source>
</evidence>
<dbReference type="Gene3D" id="2.30.110.50">
    <property type="match status" value="1"/>
</dbReference>
<dbReference type="InterPro" id="IPR006531">
    <property type="entry name" value="Gp5/Vgr_OB"/>
</dbReference>
<dbReference type="Pfam" id="PF05954">
    <property type="entry name" value="Phage_GPD"/>
    <property type="match status" value="1"/>
</dbReference>
<dbReference type="AlphaFoldDB" id="A0A840Y2L8"/>
<feature type="domain" description="Gp5/Type VI secretion system Vgr protein OB-fold" evidence="5">
    <location>
        <begin position="382"/>
        <end position="451"/>
    </location>
</feature>
<evidence type="ECO:0000256" key="4">
    <source>
        <dbReference type="SAM" id="MobiDB-lite"/>
    </source>
</evidence>
<dbReference type="SUPFAM" id="SSF69279">
    <property type="entry name" value="Phage tail proteins"/>
    <property type="match status" value="2"/>
</dbReference>
<protein>
    <submittedName>
        <fullName evidence="7">Type VI secretion system secreted protein VgrG</fullName>
    </submittedName>
</protein>